<dbReference type="Pfam" id="PF10263">
    <property type="entry name" value="SprT-like"/>
    <property type="match status" value="1"/>
</dbReference>
<keyword evidence="2" id="KW-0645">Protease</keyword>
<accession>A0A6A7W8G1</accession>
<feature type="domain" description="SprT-like" evidence="1">
    <location>
        <begin position="9"/>
        <end position="110"/>
    </location>
</feature>
<dbReference type="GO" id="GO:0006950">
    <property type="term" value="P:response to stress"/>
    <property type="evidence" value="ECO:0007669"/>
    <property type="project" value="UniProtKB-ARBA"/>
</dbReference>
<organism evidence="2 3">
    <name type="scientific">Segatella copri</name>
    <dbReference type="NCBI Taxonomy" id="165179"/>
    <lineage>
        <taxon>Bacteria</taxon>
        <taxon>Pseudomonadati</taxon>
        <taxon>Bacteroidota</taxon>
        <taxon>Bacteroidia</taxon>
        <taxon>Bacteroidales</taxon>
        <taxon>Prevotellaceae</taxon>
        <taxon>Segatella</taxon>
    </lineage>
</organism>
<dbReference type="OrthoDB" id="1082254at2"/>
<gene>
    <name evidence="2" type="ORF">F7D20_02005</name>
</gene>
<protein>
    <submittedName>
        <fullName evidence="2">SprT family zinc-dependent metalloprotease</fullName>
    </submittedName>
</protein>
<comment type="caution">
    <text evidence="2">The sequence shown here is derived from an EMBL/GenBank/DDBJ whole genome shotgun (WGS) entry which is preliminary data.</text>
</comment>
<name>A0A6A7W8G1_9BACT</name>
<dbReference type="GO" id="GO:0008237">
    <property type="term" value="F:metallopeptidase activity"/>
    <property type="evidence" value="ECO:0007669"/>
    <property type="project" value="UniProtKB-KW"/>
</dbReference>
<dbReference type="GO" id="GO:0006508">
    <property type="term" value="P:proteolysis"/>
    <property type="evidence" value="ECO:0007669"/>
    <property type="project" value="UniProtKB-KW"/>
</dbReference>
<dbReference type="RefSeq" id="WP_158462624.1">
    <property type="nucleotide sequence ID" value="NZ_VZAD01000019.1"/>
</dbReference>
<reference evidence="2 3" key="1">
    <citation type="submission" date="2019-09" db="EMBL/GenBank/DDBJ databases">
        <title>Distinct polysaccharide growth profiles of human intestinal Prevotella copri isolates.</title>
        <authorList>
            <person name="Fehlner-Peach H."/>
            <person name="Magnabosco C."/>
            <person name="Raghavan V."/>
            <person name="Scher J.U."/>
            <person name="Tett A."/>
            <person name="Cox L.M."/>
            <person name="Gottsegen C."/>
            <person name="Watters A."/>
            <person name="Wiltshire- Gordon J.D."/>
            <person name="Segata N."/>
            <person name="Bonneau R."/>
            <person name="Littman D.R."/>
        </authorList>
    </citation>
    <scope>NUCLEOTIDE SEQUENCE [LARGE SCALE GENOMIC DNA]</scope>
    <source>
        <strain evidence="3">iAQ1173</strain>
    </source>
</reference>
<evidence type="ECO:0000313" key="3">
    <source>
        <dbReference type="Proteomes" id="UP000384372"/>
    </source>
</evidence>
<proteinExistence type="predicted"/>
<keyword evidence="3" id="KW-1185">Reference proteome</keyword>
<sequence length="223" mass="26543">MIVTVEWMERWFETFNISYFDAQLPLPVMALSRARTRLGQMAFKRVSRWGKVRLYDFKISMTTYYDMTDRQAKSVLLHEMIHYAIAYTGLRDTSSHGVVFRGLMDNLNRKYGWDIRVMTSTKGWKVSEQVKAKKTLRGPQTYLMLAIEMHDGKYYLSRVNPSFAMGIERKVRALREVRHHQWYTTQESYFEDYPQVRSLRGRRISKADYSKLLHVLQETEIDV</sequence>
<keyword evidence="2" id="KW-0482">Metalloprotease</keyword>
<dbReference type="InterPro" id="IPR006640">
    <property type="entry name" value="SprT-like_domain"/>
</dbReference>
<dbReference type="EMBL" id="VZAD01000019">
    <property type="protein sequence ID" value="MQP10757.1"/>
    <property type="molecule type" value="Genomic_DNA"/>
</dbReference>
<dbReference type="Proteomes" id="UP000384372">
    <property type="component" value="Unassembled WGS sequence"/>
</dbReference>
<keyword evidence="2" id="KW-0378">Hydrolase</keyword>
<evidence type="ECO:0000259" key="1">
    <source>
        <dbReference type="Pfam" id="PF10263"/>
    </source>
</evidence>
<evidence type="ECO:0000313" key="2">
    <source>
        <dbReference type="EMBL" id="MQP10757.1"/>
    </source>
</evidence>
<dbReference type="AlphaFoldDB" id="A0A6A7W8G1"/>